<dbReference type="SUPFAM" id="SSF57667">
    <property type="entry name" value="beta-beta-alpha zinc fingers"/>
    <property type="match status" value="1"/>
</dbReference>
<dbReference type="GO" id="GO:0008270">
    <property type="term" value="F:zinc ion binding"/>
    <property type="evidence" value="ECO:0007669"/>
    <property type="project" value="UniProtKB-KW"/>
</dbReference>
<evidence type="ECO:0000256" key="1">
    <source>
        <dbReference type="ARBA" id="ARBA00022723"/>
    </source>
</evidence>
<organism evidence="6 7">
    <name type="scientific">Elaphomyces granulatus</name>
    <dbReference type="NCBI Taxonomy" id="519963"/>
    <lineage>
        <taxon>Eukaryota</taxon>
        <taxon>Fungi</taxon>
        <taxon>Dikarya</taxon>
        <taxon>Ascomycota</taxon>
        <taxon>Pezizomycotina</taxon>
        <taxon>Eurotiomycetes</taxon>
        <taxon>Eurotiomycetidae</taxon>
        <taxon>Eurotiales</taxon>
        <taxon>Elaphomycetaceae</taxon>
        <taxon>Elaphomyces</taxon>
    </lineage>
</organism>
<dbReference type="PANTHER" id="PTHR13173">
    <property type="entry name" value="WW DOMAIN BINDING PROTEIN 4"/>
    <property type="match status" value="1"/>
</dbReference>
<dbReference type="EMBL" id="NPHW01005704">
    <property type="protein sequence ID" value="OXV06479.1"/>
    <property type="molecule type" value="Genomic_DNA"/>
</dbReference>
<dbReference type="GO" id="GO:0071011">
    <property type="term" value="C:precatalytic spliceosome"/>
    <property type="evidence" value="ECO:0007669"/>
    <property type="project" value="TreeGrafter"/>
</dbReference>
<dbReference type="InterPro" id="IPR036236">
    <property type="entry name" value="Znf_C2H2_sf"/>
</dbReference>
<feature type="region of interest" description="Disordered" evidence="4">
    <location>
        <begin position="50"/>
        <end position="101"/>
    </location>
</feature>
<dbReference type="Gene3D" id="3.30.160.60">
    <property type="entry name" value="Classic Zinc Finger"/>
    <property type="match status" value="1"/>
</dbReference>
<keyword evidence="1" id="KW-0479">Metal-binding</keyword>
<evidence type="ECO:0000259" key="5">
    <source>
        <dbReference type="SMART" id="SM00451"/>
    </source>
</evidence>
<feature type="region of interest" description="Disordered" evidence="4">
    <location>
        <begin position="142"/>
        <end position="196"/>
    </location>
</feature>
<sequence length="272" mass="31551">MAEYWKSTPRYWCKHCKVFIRDTPFERNQHDATAKHQSSLKRFLRDIHRNNEREERDNQKAKDEVQRLSKLVSSPDTRSETSDLVKNRPSATSLPAPRALDERKRQIAQLAEMGVSIPQEFRGEIAMAGDWQTISTREIEPHDKEGEKPSALNVGVRKRKPEEQEDQEEEMNRRVVKKNWGSAKRHYPGTEEDDALDSLLQKTKDIKKMGSASESIKEEKYVLIKRETTPPPADTKLLPLVKEEEPIDDTAVASHTIPEVVFKKRKFKPQKK</sequence>
<evidence type="ECO:0000256" key="2">
    <source>
        <dbReference type="ARBA" id="ARBA00022771"/>
    </source>
</evidence>
<keyword evidence="7" id="KW-1185">Reference proteome</keyword>
<feature type="domain" description="U1-type" evidence="5">
    <location>
        <begin position="8"/>
        <end position="43"/>
    </location>
</feature>
<dbReference type="OrthoDB" id="191651at2759"/>
<evidence type="ECO:0000256" key="4">
    <source>
        <dbReference type="SAM" id="MobiDB-lite"/>
    </source>
</evidence>
<reference evidence="6 7" key="1">
    <citation type="journal article" date="2015" name="Environ. Microbiol.">
        <title>Metagenome sequence of Elaphomyces granulatus from sporocarp tissue reveals Ascomycota ectomycorrhizal fingerprints of genome expansion and a Proteobacteria-rich microbiome.</title>
        <authorList>
            <person name="Quandt C.A."/>
            <person name="Kohler A."/>
            <person name="Hesse C.N."/>
            <person name="Sharpton T.J."/>
            <person name="Martin F."/>
            <person name="Spatafora J.W."/>
        </authorList>
    </citation>
    <scope>NUCLEOTIDE SEQUENCE [LARGE SCALE GENOMIC DNA]</scope>
    <source>
        <strain evidence="6 7">OSC145934</strain>
    </source>
</reference>
<feature type="compositionally biased region" description="Basic and acidic residues" evidence="4">
    <location>
        <begin position="77"/>
        <end position="86"/>
    </location>
</feature>
<dbReference type="GO" id="GO:0000398">
    <property type="term" value="P:mRNA splicing, via spliceosome"/>
    <property type="evidence" value="ECO:0007669"/>
    <property type="project" value="InterPro"/>
</dbReference>
<gene>
    <name evidence="6" type="ORF">Egran_05752</name>
</gene>
<keyword evidence="3" id="KW-0862">Zinc</keyword>
<dbReference type="AlphaFoldDB" id="A0A232LQR6"/>
<feature type="compositionally biased region" description="Basic and acidic residues" evidence="4">
    <location>
        <begin position="50"/>
        <end position="67"/>
    </location>
</feature>
<dbReference type="Pfam" id="PF06220">
    <property type="entry name" value="zf-U1"/>
    <property type="match status" value="1"/>
</dbReference>
<name>A0A232LQR6_9EURO</name>
<dbReference type="InterPro" id="IPR040023">
    <property type="entry name" value="WBP4"/>
</dbReference>
<accession>A0A232LQR6</accession>
<evidence type="ECO:0000256" key="3">
    <source>
        <dbReference type="ARBA" id="ARBA00022833"/>
    </source>
</evidence>
<evidence type="ECO:0000313" key="7">
    <source>
        <dbReference type="Proteomes" id="UP000243515"/>
    </source>
</evidence>
<dbReference type="PANTHER" id="PTHR13173:SF10">
    <property type="entry name" value="WW DOMAIN-BINDING PROTEIN 4"/>
    <property type="match status" value="1"/>
</dbReference>
<protein>
    <recommendedName>
        <fullName evidence="5">U1-type domain-containing protein</fullName>
    </recommendedName>
</protein>
<evidence type="ECO:0000313" key="6">
    <source>
        <dbReference type="EMBL" id="OXV06479.1"/>
    </source>
</evidence>
<dbReference type="GO" id="GO:0003723">
    <property type="term" value="F:RNA binding"/>
    <property type="evidence" value="ECO:0007669"/>
    <property type="project" value="TreeGrafter"/>
</dbReference>
<proteinExistence type="predicted"/>
<keyword evidence="2" id="KW-0863">Zinc-finger</keyword>
<dbReference type="SMART" id="SM00451">
    <property type="entry name" value="ZnF_U1"/>
    <property type="match status" value="1"/>
</dbReference>
<dbReference type="InterPro" id="IPR013085">
    <property type="entry name" value="U1-CZ_Znf_C2H2"/>
</dbReference>
<dbReference type="InterPro" id="IPR003604">
    <property type="entry name" value="Matrin/U1-like-C_Znf_C2H2"/>
</dbReference>
<dbReference type="Proteomes" id="UP000243515">
    <property type="component" value="Unassembled WGS sequence"/>
</dbReference>
<comment type="caution">
    <text evidence="6">The sequence shown here is derived from an EMBL/GenBank/DDBJ whole genome shotgun (WGS) entry which is preliminary data.</text>
</comment>